<protein>
    <submittedName>
        <fullName evidence="5">Phorbol-ester/DAG-type domain-containing protein</fullName>
    </submittedName>
</protein>
<dbReference type="OrthoDB" id="30336at2759"/>
<organism evidence="5">
    <name type="scientific">Schistocephalus solidus</name>
    <name type="common">Tapeworm</name>
    <dbReference type="NCBI Taxonomy" id="70667"/>
    <lineage>
        <taxon>Eukaryota</taxon>
        <taxon>Metazoa</taxon>
        <taxon>Spiralia</taxon>
        <taxon>Lophotrochozoa</taxon>
        <taxon>Platyhelminthes</taxon>
        <taxon>Cestoda</taxon>
        <taxon>Eucestoda</taxon>
        <taxon>Diphyllobothriidea</taxon>
        <taxon>Diphyllobothriidae</taxon>
        <taxon>Schistocephalus</taxon>
    </lineage>
</organism>
<evidence type="ECO:0000256" key="1">
    <source>
        <dbReference type="SAM" id="MobiDB-lite"/>
    </source>
</evidence>
<feature type="region of interest" description="Disordered" evidence="1">
    <location>
        <begin position="186"/>
        <end position="217"/>
    </location>
</feature>
<feature type="region of interest" description="Disordered" evidence="1">
    <location>
        <begin position="506"/>
        <end position="527"/>
    </location>
</feature>
<dbReference type="Proteomes" id="UP000275846">
    <property type="component" value="Unassembled WGS sequence"/>
</dbReference>
<sequence length="882" mass="97343">MRLTRHSHEVFRITLLELLSALWADLPTFAVCADEFVFLVSQLVVDQPLWRGRPAFLRQAVEMLSSRMQALADHPNRGAYTALMRLIQPGNSTAPFAGACSDTDGTSEHDLTPHLPQLKSLASQLTVFPLELEPCLLCHREILEDQLLSVLRWDSSTWNWRRGNVHAPYSIQTHHARFLSEARRSSRLSVPMDDQQQDAQQQDQPQASNGRTTSLDTVKPMPLIFPEPHTWVSPNTHLFDLSSVHAISQISVEFTAASKSARFVRTLNIYSCTNFGRPPARLLQDRSVWNRVAQVHLLRTQRKVIVNLAPLGPQPLPEGEQDLASLTTSNAYAVVVGNRQGLPLLASCLIFEYADLHQSQQQQHLHGADSKKRFCTRCRAETVQGFTCQVCKQSGNQCARCHFINLSDEDNFLCTNCGYSNSLNMTFSIIARFSDSLRFILLPPLCVPVRFRPCYSAVEPLHDDEDRDAALARVVSLSEDLSTTSQNLTRISQMELSMALHDLTSTDARATPPSRPPADGSHPNVIGRVHPGLGRLAQCLSEAQAVSLDASITACRLWAMRQSVACYDAAQLQTSPNAGRGLVLEVSNDAASPGSSDARRGDATPAGAVEMTVEFIVLTSAKSCRQWVDLFGITVSNASHDDGNACKKQYSYTCRIQQPNLRGCYRCLLCTIAHSCALLQTVALNSPPVLKQQQSASAAPASHWLFQPPTTRTQEPLTHLDDVGLLKTLISNTLVVGLVCCPQTVQERLKELVISLTRDSLPLVSRSLPPLPLLRHLKASLVPLARHFDFFLLPSPSQITHMGSVIFDRLVSTARSNGEQAHLLPILCHSEITLLESSVLSILPTPPTIGSSALNPSAFDRRKSKFLYAIIAVSLHLIFLPL</sequence>
<proteinExistence type="predicted"/>
<keyword evidence="4" id="KW-1185">Reference proteome</keyword>
<reference evidence="5" key="1">
    <citation type="submission" date="2016-06" db="UniProtKB">
        <authorList>
            <consortium name="WormBaseParasite"/>
        </authorList>
    </citation>
    <scope>IDENTIFICATION</scope>
</reference>
<accession>A0A183TM32</accession>
<dbReference type="PANTHER" id="PTHR21725">
    <property type="entry name" value="E3 UBIQUITIN-PROTEIN LIGASE UBR4"/>
    <property type="match status" value="1"/>
</dbReference>
<feature type="compositionally biased region" description="Low complexity" evidence="1">
    <location>
        <begin position="193"/>
        <end position="207"/>
    </location>
</feature>
<reference evidence="3 4" key="2">
    <citation type="submission" date="2018-11" db="EMBL/GenBank/DDBJ databases">
        <authorList>
            <consortium name="Pathogen Informatics"/>
        </authorList>
    </citation>
    <scope>NUCLEOTIDE SEQUENCE [LARGE SCALE GENOMIC DNA]</scope>
    <source>
        <strain evidence="3 4">NST_G2</strain>
    </source>
</reference>
<keyword evidence="2" id="KW-0732">Signal</keyword>
<dbReference type="InterPro" id="IPR045189">
    <property type="entry name" value="UBR4-like"/>
</dbReference>
<dbReference type="STRING" id="70667.A0A183TM32"/>
<evidence type="ECO:0000313" key="4">
    <source>
        <dbReference type="Proteomes" id="UP000275846"/>
    </source>
</evidence>
<dbReference type="WBParaSite" id="SSLN_0001819401-mRNA-1">
    <property type="protein sequence ID" value="SSLN_0001819401-mRNA-1"/>
    <property type="gene ID" value="SSLN_0001819401"/>
</dbReference>
<feature type="signal peptide" evidence="2">
    <location>
        <begin position="1"/>
        <end position="24"/>
    </location>
</feature>
<dbReference type="EMBL" id="UYSU01042658">
    <property type="protein sequence ID" value="VDM03916.1"/>
    <property type="molecule type" value="Genomic_DNA"/>
</dbReference>
<name>A0A183TM32_SCHSO</name>
<feature type="chain" id="PRO_5043141649" evidence="2">
    <location>
        <begin position="25"/>
        <end position="882"/>
    </location>
</feature>
<evidence type="ECO:0000313" key="3">
    <source>
        <dbReference type="EMBL" id="VDM03916.1"/>
    </source>
</evidence>
<dbReference type="PANTHER" id="PTHR21725:SF1">
    <property type="entry name" value="E3 UBIQUITIN-PROTEIN LIGASE UBR4"/>
    <property type="match status" value="1"/>
</dbReference>
<evidence type="ECO:0000313" key="5">
    <source>
        <dbReference type="WBParaSite" id="SSLN_0001819401-mRNA-1"/>
    </source>
</evidence>
<dbReference type="AlphaFoldDB" id="A0A183TM32"/>
<evidence type="ECO:0000256" key="2">
    <source>
        <dbReference type="SAM" id="SignalP"/>
    </source>
</evidence>
<gene>
    <name evidence="3" type="ORF">SSLN_LOCUS17530</name>
</gene>